<dbReference type="STRING" id="59561.AQZ59_00153"/>
<organism evidence="1 2">
    <name type="scientific">Trueperella bernardiae</name>
    <dbReference type="NCBI Taxonomy" id="59561"/>
    <lineage>
        <taxon>Bacteria</taxon>
        <taxon>Bacillati</taxon>
        <taxon>Actinomycetota</taxon>
        <taxon>Actinomycetes</taxon>
        <taxon>Actinomycetales</taxon>
        <taxon>Actinomycetaceae</taxon>
        <taxon>Trueperella</taxon>
    </lineage>
</organism>
<dbReference type="AlphaFoldDB" id="A0A0W1KLM9"/>
<dbReference type="EMBL" id="LNIZ01000001">
    <property type="protein sequence ID" value="KTF04852.1"/>
    <property type="molecule type" value="Genomic_DNA"/>
</dbReference>
<evidence type="ECO:0000313" key="1">
    <source>
        <dbReference type="EMBL" id="KTF04852.1"/>
    </source>
</evidence>
<dbReference type="RefSeq" id="WP_148132196.1">
    <property type="nucleotide sequence ID" value="NZ_CALTZF010000004.1"/>
</dbReference>
<sequence length="163" mass="18047">MFGRSKLPRYLADENGMPAAATPVEPEVEGTWIGGWDGYLGVIPAEGERATFVWSDFETGTWDDDTNTLTLTFVDPRTPPLSFLIPREADGLAIMMIRERIDRSIVFTQVAELPSGAVARGQVRRNPDDSLFTQIIVDSDITEADRLALDVFDTELREAVGID</sequence>
<comment type="caution">
    <text evidence="1">The sequence shown here is derived from an EMBL/GenBank/DDBJ whole genome shotgun (WGS) entry which is preliminary data.</text>
</comment>
<accession>A0A0W1KLM9</accession>
<name>A0A0W1KLM9_9ACTO</name>
<evidence type="ECO:0000313" key="2">
    <source>
        <dbReference type="Proteomes" id="UP000054404"/>
    </source>
</evidence>
<protein>
    <submittedName>
        <fullName evidence="1">Uncharacterized protein</fullName>
    </submittedName>
</protein>
<reference evidence="1 2" key="1">
    <citation type="submission" date="2015-11" db="EMBL/GenBank/DDBJ databases">
        <title>Draft Genome Sequence of the Type Strain Trueperella bernardiae LCDC 89-0504T, Isolated from Blood Culture.</title>
        <authorList>
            <person name="Bernier A.-M."/>
            <person name="Bernard K."/>
        </authorList>
    </citation>
    <scope>NUCLEOTIDE SEQUENCE [LARGE SCALE GENOMIC DNA]</scope>
    <source>
        <strain evidence="1 2">LCDC 89-0504</strain>
    </source>
</reference>
<dbReference type="Proteomes" id="UP000054404">
    <property type="component" value="Unassembled WGS sequence"/>
</dbReference>
<dbReference type="OrthoDB" id="3260805at2"/>
<proteinExistence type="predicted"/>
<gene>
    <name evidence="1" type="ORF">AQZ59_00153</name>
</gene>
<keyword evidence="2" id="KW-1185">Reference proteome</keyword>
<dbReference type="PATRIC" id="fig|59561.3.peg.152"/>